<dbReference type="Pfam" id="PF01134">
    <property type="entry name" value="GIDA"/>
    <property type="match status" value="1"/>
</dbReference>
<evidence type="ECO:0000256" key="11">
    <source>
        <dbReference type="ARBA" id="ARBA00031800"/>
    </source>
</evidence>
<dbReference type="InterPro" id="IPR020595">
    <property type="entry name" value="MnmG-rel_CS"/>
</dbReference>
<dbReference type="PROSITE" id="PS01281">
    <property type="entry name" value="GIDA_2"/>
    <property type="match status" value="1"/>
</dbReference>
<evidence type="ECO:0000256" key="10">
    <source>
        <dbReference type="ARBA" id="ARBA00025948"/>
    </source>
</evidence>
<dbReference type="InterPro" id="IPR047001">
    <property type="entry name" value="MnmG_C_subdom"/>
</dbReference>
<evidence type="ECO:0000256" key="6">
    <source>
        <dbReference type="ARBA" id="ARBA00022630"/>
    </source>
</evidence>
<keyword evidence="8 12" id="KW-0274">FAD</keyword>
<keyword evidence="15" id="KW-1185">Reference proteome</keyword>
<dbReference type="FunFam" id="1.10.150.570:FF:000001">
    <property type="entry name" value="tRNA uridine 5-carboxymethylaminomethyl modification enzyme MnmG"/>
    <property type="match status" value="1"/>
</dbReference>
<comment type="caution">
    <text evidence="14">The sequence shown here is derived from an EMBL/GenBank/DDBJ whole genome shotgun (WGS) entry which is preliminary data.</text>
</comment>
<evidence type="ECO:0000256" key="7">
    <source>
        <dbReference type="ARBA" id="ARBA00022694"/>
    </source>
</evidence>
<dbReference type="Gene3D" id="1.10.150.570">
    <property type="entry name" value="GidA associated domain, C-terminal subdomain"/>
    <property type="match status" value="1"/>
</dbReference>
<evidence type="ECO:0000256" key="9">
    <source>
        <dbReference type="ARBA" id="ARBA00023027"/>
    </source>
</evidence>
<accession>A0A226BWR2</accession>
<evidence type="ECO:0000256" key="12">
    <source>
        <dbReference type="HAMAP-Rule" id="MF_00129"/>
    </source>
</evidence>
<comment type="caution">
    <text evidence="12">Lacks conserved residue(s) required for the propagation of feature annotation.</text>
</comment>
<evidence type="ECO:0000256" key="2">
    <source>
        <dbReference type="ARBA" id="ARBA00003717"/>
    </source>
</evidence>
<dbReference type="InterPro" id="IPR049312">
    <property type="entry name" value="GIDA_C_N"/>
</dbReference>
<dbReference type="InterPro" id="IPR002218">
    <property type="entry name" value="MnmG-rel"/>
</dbReference>
<comment type="cofactor">
    <cofactor evidence="1 12">
        <name>FAD</name>
        <dbReference type="ChEBI" id="CHEBI:57692"/>
    </cofactor>
</comment>
<name>A0A226BWR2_9FIRM</name>
<evidence type="ECO:0000313" key="14">
    <source>
        <dbReference type="EMBL" id="OWZ83478.1"/>
    </source>
</evidence>
<protein>
    <recommendedName>
        <fullName evidence="4 12">tRNA uridine 5-carboxymethylaminomethyl modification enzyme MnmG</fullName>
    </recommendedName>
    <alternativeName>
        <fullName evidence="11 12">Glucose-inhibited division protein A</fullName>
    </alternativeName>
</protein>
<dbReference type="FunFam" id="1.10.10.1800:FF:000001">
    <property type="entry name" value="tRNA uridine 5-carboxymethylaminomethyl modification enzyme MnmG"/>
    <property type="match status" value="1"/>
</dbReference>
<dbReference type="InterPro" id="IPR004416">
    <property type="entry name" value="MnmG"/>
</dbReference>
<evidence type="ECO:0000256" key="8">
    <source>
        <dbReference type="ARBA" id="ARBA00022827"/>
    </source>
</evidence>
<evidence type="ECO:0000256" key="5">
    <source>
        <dbReference type="ARBA" id="ARBA00022490"/>
    </source>
</evidence>
<dbReference type="NCBIfam" id="TIGR00136">
    <property type="entry name" value="mnmG_gidA"/>
    <property type="match status" value="1"/>
</dbReference>
<dbReference type="Gene3D" id="3.50.50.60">
    <property type="entry name" value="FAD/NAD(P)-binding domain"/>
    <property type="match status" value="2"/>
</dbReference>
<dbReference type="InterPro" id="IPR036188">
    <property type="entry name" value="FAD/NAD-bd_sf"/>
</dbReference>
<organism evidence="14 15">
    <name type="scientific">Natranaerobius trueperi</name>
    <dbReference type="NCBI Taxonomy" id="759412"/>
    <lineage>
        <taxon>Bacteria</taxon>
        <taxon>Bacillati</taxon>
        <taxon>Bacillota</taxon>
        <taxon>Clostridia</taxon>
        <taxon>Natranaerobiales</taxon>
        <taxon>Natranaerobiaceae</taxon>
        <taxon>Natranaerobius</taxon>
    </lineage>
</organism>
<evidence type="ECO:0000256" key="1">
    <source>
        <dbReference type="ARBA" id="ARBA00001974"/>
    </source>
</evidence>
<dbReference type="AlphaFoldDB" id="A0A226BWR2"/>
<proteinExistence type="inferred from homology"/>
<dbReference type="PANTHER" id="PTHR11806">
    <property type="entry name" value="GLUCOSE INHIBITED DIVISION PROTEIN A"/>
    <property type="match status" value="1"/>
</dbReference>
<feature type="binding site" evidence="12">
    <location>
        <begin position="273"/>
        <end position="287"/>
    </location>
    <ligand>
        <name>NAD(+)</name>
        <dbReference type="ChEBI" id="CHEBI:57540"/>
    </ligand>
</feature>
<dbReference type="OrthoDB" id="9815560at2"/>
<dbReference type="InterPro" id="IPR040131">
    <property type="entry name" value="MnmG_N"/>
</dbReference>
<dbReference type="GO" id="GO:0005829">
    <property type="term" value="C:cytosol"/>
    <property type="evidence" value="ECO:0007669"/>
    <property type="project" value="TreeGrafter"/>
</dbReference>
<dbReference type="FunFam" id="3.50.50.60:FF:000002">
    <property type="entry name" value="tRNA uridine 5-carboxymethylaminomethyl modification enzyme MnmG"/>
    <property type="match status" value="1"/>
</dbReference>
<dbReference type="SMART" id="SM01228">
    <property type="entry name" value="GIDA_assoc_3"/>
    <property type="match status" value="1"/>
</dbReference>
<comment type="subunit">
    <text evidence="10 12">Homodimer. Heterotetramer of two MnmE and two MnmG subunits.</text>
</comment>
<dbReference type="Pfam" id="PF13932">
    <property type="entry name" value="SAM_GIDA_C"/>
    <property type="match status" value="1"/>
</dbReference>
<dbReference type="Proteomes" id="UP000214588">
    <property type="component" value="Unassembled WGS sequence"/>
</dbReference>
<evidence type="ECO:0000259" key="13">
    <source>
        <dbReference type="SMART" id="SM01228"/>
    </source>
</evidence>
<keyword evidence="9 12" id="KW-0520">NAD</keyword>
<dbReference type="GO" id="GO:0030488">
    <property type="term" value="P:tRNA methylation"/>
    <property type="evidence" value="ECO:0007669"/>
    <property type="project" value="TreeGrafter"/>
</dbReference>
<dbReference type="EMBL" id="NIQC01000017">
    <property type="protein sequence ID" value="OWZ83478.1"/>
    <property type="molecule type" value="Genomic_DNA"/>
</dbReference>
<dbReference type="PROSITE" id="PS01280">
    <property type="entry name" value="GIDA_1"/>
    <property type="match status" value="1"/>
</dbReference>
<comment type="function">
    <text evidence="2 12">NAD-binding protein involved in the addition of a carboxymethylaminomethyl (cmnm) group at the wobble position (U34) of certain tRNAs, forming tRNA-cmnm(5)s(2)U34.</text>
</comment>
<dbReference type="InterPro" id="IPR044920">
    <property type="entry name" value="MnmG_C_subdom_sf"/>
</dbReference>
<gene>
    <name evidence="12" type="primary">mnmG</name>
    <name evidence="12" type="synonym">gidA</name>
    <name evidence="14" type="ORF">CDO51_08240</name>
</gene>
<dbReference type="RefSeq" id="WP_089023804.1">
    <property type="nucleotide sequence ID" value="NZ_NIQC01000017.1"/>
</dbReference>
<evidence type="ECO:0000313" key="15">
    <source>
        <dbReference type="Proteomes" id="UP000214588"/>
    </source>
</evidence>
<keyword evidence="6 12" id="KW-0285">Flavoprotein</keyword>
<dbReference type="HAMAP" id="MF_00129">
    <property type="entry name" value="MnmG_GidA"/>
    <property type="match status" value="1"/>
</dbReference>
<feature type="domain" description="tRNA uridine 5-carboxymethylaminomethyl modification enzyme C-terminal subdomain" evidence="13">
    <location>
        <begin position="545"/>
        <end position="616"/>
    </location>
</feature>
<comment type="similarity">
    <text evidence="3 12">Belongs to the MnmG family.</text>
</comment>
<keyword evidence="7 12" id="KW-0819">tRNA processing</keyword>
<sequence>MSFYAGSFDLIVIGAGHAGCEAALAGARMGVKTLLVTLNLDQIALMPCNPAIGGPAKSHIVREVDALGGEMARNIDNTAIQFRMLNTGKGPAVHALRAQADKRKYQDRMKYILEKQENLWLKQDMVENLVIEENEIRGVITQNGARYDTRQVVITSGTYLKGRIIVGEVDHYGGPNGQIVAKTLSDDLEKYGVKLMRFKTGTPARVLGRSLDFDKMYEQIGDEYPWQFSYYHAPQRLQQMSCFLSYTNETTHKIIKDNLQRSPLYSGLIEGTGPRYCPSIEDKIVRFPDKNKHQLFLEPEGLHTEEYYVQGMSTSLPIDAQVKMLRSIPGLENVEILRPGYAIEYDCIDPTQLKQTLELKDFSGLFFAGQINGTSGYEEAAGQGIVAGINAVLQSKGKEPMIIKRSQGYIGVLIDDLVTKGTEEPYRMLTSRAEYRLLLRQDNADLRLTELGYSVGLVTEERYEYFKDKEKSIEKEKERLQGIILTPNSTVNDFLEEFNSASLKKPTSLYDLLKRPELQYKDLKRFDTQSTDFCEDITGQVEIQIKYDGYISKQIEQVKRFEKLEEKIIPDSIDYNDISGLSLEAQEKLARFRPRSVGQASRISGINPSDISVLLVYLEQFNRKKRKKKRMGETNEQ</sequence>
<dbReference type="InterPro" id="IPR026904">
    <property type="entry name" value="MnmG_C"/>
</dbReference>
<dbReference type="PANTHER" id="PTHR11806:SF0">
    <property type="entry name" value="PROTEIN MTO1 HOMOLOG, MITOCHONDRIAL"/>
    <property type="match status" value="1"/>
</dbReference>
<dbReference type="Gene3D" id="1.10.10.1800">
    <property type="entry name" value="tRNA uridine 5-carboxymethylaminomethyl modification enzyme MnmG/GidA"/>
    <property type="match status" value="1"/>
</dbReference>
<evidence type="ECO:0000256" key="4">
    <source>
        <dbReference type="ARBA" id="ARBA00020461"/>
    </source>
</evidence>
<dbReference type="SUPFAM" id="SSF51905">
    <property type="entry name" value="FAD/NAD(P)-binding domain"/>
    <property type="match status" value="1"/>
</dbReference>
<evidence type="ECO:0000256" key="3">
    <source>
        <dbReference type="ARBA" id="ARBA00007653"/>
    </source>
</evidence>
<reference evidence="14 15" key="1">
    <citation type="submission" date="2017-06" db="EMBL/GenBank/DDBJ databases">
        <title>Draft Genome Sequence of Natranaerobius trueperi halophilic, alkalithermophilic bacteria from soda lakes.</title>
        <authorList>
            <person name="Zhao B."/>
        </authorList>
    </citation>
    <scope>NUCLEOTIDE SEQUENCE [LARGE SCALE GENOMIC DNA]</scope>
    <source>
        <strain evidence="14 15">DSM 18760</strain>
    </source>
</reference>
<keyword evidence="5 12" id="KW-0963">Cytoplasm</keyword>
<dbReference type="GO" id="GO:0050660">
    <property type="term" value="F:flavin adenine dinucleotide binding"/>
    <property type="evidence" value="ECO:0007669"/>
    <property type="project" value="UniProtKB-UniRule"/>
</dbReference>
<dbReference type="GO" id="GO:0002098">
    <property type="term" value="P:tRNA wobble uridine modification"/>
    <property type="evidence" value="ECO:0007669"/>
    <property type="project" value="InterPro"/>
</dbReference>
<feature type="binding site" evidence="12">
    <location>
        <begin position="14"/>
        <end position="19"/>
    </location>
    <ligand>
        <name>FAD</name>
        <dbReference type="ChEBI" id="CHEBI:57692"/>
    </ligand>
</feature>
<comment type="subcellular location">
    <subcellularLocation>
        <location evidence="12">Cytoplasm</location>
    </subcellularLocation>
</comment>
<dbReference type="Pfam" id="PF21680">
    <property type="entry name" value="GIDA_C_1st"/>
    <property type="match status" value="1"/>
</dbReference>